<gene>
    <name evidence="1" type="ORF">Pfra01_001668700</name>
</gene>
<proteinExistence type="predicted"/>
<name>A0A9W6XU75_9STRA</name>
<organism evidence="1 2">
    <name type="scientific">Phytophthora fragariaefolia</name>
    <dbReference type="NCBI Taxonomy" id="1490495"/>
    <lineage>
        <taxon>Eukaryota</taxon>
        <taxon>Sar</taxon>
        <taxon>Stramenopiles</taxon>
        <taxon>Oomycota</taxon>
        <taxon>Peronosporomycetes</taxon>
        <taxon>Peronosporales</taxon>
        <taxon>Peronosporaceae</taxon>
        <taxon>Phytophthora</taxon>
    </lineage>
</organism>
<evidence type="ECO:0000313" key="2">
    <source>
        <dbReference type="Proteomes" id="UP001165121"/>
    </source>
</evidence>
<accession>A0A9W6XU75</accession>
<sequence>MRLGSPADVANANVDECDGQAGGLAARLAKPASFAVGIHRGVVEMASATWERQLSHAVDYRRRESSKATIDSIVALETESTSKLAVAEEELPAVESDALLPPRSLSQPLV</sequence>
<dbReference type="Proteomes" id="UP001165121">
    <property type="component" value="Unassembled WGS sequence"/>
</dbReference>
<keyword evidence="2" id="KW-1185">Reference proteome</keyword>
<dbReference type="AlphaFoldDB" id="A0A9W6XU75"/>
<comment type="caution">
    <text evidence="1">The sequence shown here is derived from an EMBL/GenBank/DDBJ whole genome shotgun (WGS) entry which is preliminary data.</text>
</comment>
<protein>
    <submittedName>
        <fullName evidence="1">Unnamed protein product</fullName>
    </submittedName>
</protein>
<evidence type="ECO:0000313" key="1">
    <source>
        <dbReference type="EMBL" id="GMF45932.1"/>
    </source>
</evidence>
<dbReference type="EMBL" id="BSXT01001895">
    <property type="protein sequence ID" value="GMF45932.1"/>
    <property type="molecule type" value="Genomic_DNA"/>
</dbReference>
<reference evidence="1" key="1">
    <citation type="submission" date="2023-04" db="EMBL/GenBank/DDBJ databases">
        <title>Phytophthora fragariaefolia NBRC 109709.</title>
        <authorList>
            <person name="Ichikawa N."/>
            <person name="Sato H."/>
            <person name="Tonouchi N."/>
        </authorList>
    </citation>
    <scope>NUCLEOTIDE SEQUENCE</scope>
    <source>
        <strain evidence="1">NBRC 109709</strain>
    </source>
</reference>